<dbReference type="Pfam" id="PF00990">
    <property type="entry name" value="GGDEF"/>
    <property type="match status" value="1"/>
</dbReference>
<dbReference type="Gene3D" id="3.30.565.10">
    <property type="entry name" value="Histidine kinase-like ATPase, C-terminal domain"/>
    <property type="match status" value="1"/>
</dbReference>
<evidence type="ECO:0000256" key="6">
    <source>
        <dbReference type="ARBA" id="ARBA00023012"/>
    </source>
</evidence>
<keyword evidence="5" id="KW-0808">Transferase</keyword>
<reference evidence="14 15" key="1">
    <citation type="journal article" date="2021" name="ISME Commun">
        <title>Automated analysis of genomic sequences facilitates high-throughput and comprehensive description of bacteria.</title>
        <authorList>
            <person name="Hitch T.C.A."/>
        </authorList>
    </citation>
    <scope>NUCLEOTIDE SEQUENCE [LARGE SCALE GENOMIC DNA]</scope>
    <source>
        <strain evidence="14 15">Sanger_29</strain>
    </source>
</reference>
<dbReference type="Gene3D" id="3.30.70.270">
    <property type="match status" value="1"/>
</dbReference>
<keyword evidence="14" id="KW-0067">ATP-binding</keyword>
<evidence type="ECO:0000256" key="5">
    <source>
        <dbReference type="ARBA" id="ARBA00022777"/>
    </source>
</evidence>
<evidence type="ECO:0000259" key="11">
    <source>
        <dbReference type="PROSITE" id="PS50109"/>
    </source>
</evidence>
<keyword evidence="14" id="KW-0547">Nucleotide-binding</keyword>
<dbReference type="SMART" id="SM00267">
    <property type="entry name" value="GGDEF"/>
    <property type="match status" value="1"/>
</dbReference>
<evidence type="ECO:0000256" key="9">
    <source>
        <dbReference type="SAM" id="Coils"/>
    </source>
</evidence>
<dbReference type="InterPro" id="IPR011006">
    <property type="entry name" value="CheY-like_superfamily"/>
</dbReference>
<keyword evidence="10" id="KW-0812">Transmembrane</keyword>
<sequence length="1290" mass="147237">MKQKISIISLFMIPIVVVMIAQGAVSIGTMKINGADRMLENNAVDMMGQTVENRKVILENKMLEQWSFIGSEKGTLSQSLKSTMQSEQADMGEFLQSDEMQKDYLDVVFPECVDVLQKNNVTGLFLVLANGQDTNQAAQYQGFFVRDSDPEHQSATNTDLLMERGSKNLARTEGISLDSAWATRFSLAGNGVRAADDFFYQPYMAAQENGESAYKYLGYWAEPFVLEDDYMDSHKIITYSIPLSCDGQLFGILGIEIGLSELEEEFQVQELDANQNAGYMLAVRQEDGSYRSISGRGNLYELTAGSGDTFELLPQKQENFYQVRGVQIGKQNVYATVHGLKLYGNHVPYQNTEWTLIGFETENAIFGVGRKIFTSMLISVAFGVLFGVLMVSVLVGSVTRPIARLVNSVRSGVEGIHGFHKSGIREIDEIHEVVETLTDEQQQAEERIQEESEKYKMAVENSTDIFFTLDYCNMTLEIVNSKTMNGIWDCRTHPEYLDGYLVHPDDKARLKELRESDRTEFQIEFRLKMPEMQDYTWVQLNGKEVVDSRQVRTKLVGNIRNIHERKIRELAYQKKEQIDPVTWYYRLQLGLKKLANRRKYVPQGHMILLDVDHFTRMNERFGLIFGDILMEYLAQLLKDEVVVKGNVRIRSGADELLVWTEETDGKKVREMLARVSKQFAELIHRDTLELAFCCGVVQGRNQSDRELLDQAAAALYRAKNMDAEAVVYQSGWNQPPVRFRPGNVVSMAWLSQMNMVSLALNLFDKEGDLSVLLDVLAYRMLDTYHQEGILITVLDSDYKANILEYQWHRDPKAEKLSEIARYEQEDYLSFYKHCDPDRLQSIGDVCRNSPLFAPFIRQQDGTVLHMTDGGKYMGSILIFGLKAQEELNEEEQNELQEVVMLIQNRLNQQRHDSSGNAKAEFLARMSHEIRTPMNGIMGMTDIALHEGQSQEKILDCLKKIRNSSNYLLGLINDILDMSKIESGRMQLILADFDLREMVDNINELFASRLEEKHLIYRKIVDLKHTRYYGDELRINQVLINLIGNAVKFTEENGMICLTVREISSSQTGAKLFFSVRDNGIGISKEDQKKVFQSFEQADTREISRRQGNGLGLAISSRLVQLMGSDIVLESEPGEGSEFSFTMQMEFAREKKEEQEKVSENCTFEGCKVLVAEDNELNLEIIQTILEEYQIQVDSVENGRLAVKRMMEVPEDTYDLILMDIMMPEMNGLEAAEAIRKLNRKDCREMPIIAMSANAFEEDVKKSMASGMNEHLSKPLNIGKLQKVLIKYLKI</sequence>
<dbReference type="Gene3D" id="3.40.50.2300">
    <property type="match status" value="1"/>
</dbReference>
<dbReference type="InterPro" id="IPR036890">
    <property type="entry name" value="HATPase_C_sf"/>
</dbReference>
<comment type="function">
    <text evidence="7">May play the central regulatory role in sporulation. It may be an element of the effector pathway responsible for the activation of sporulation genes in response to nutritional stress. Spo0A may act in concert with spo0H (a sigma factor) to control the expression of some genes that are critical to the sporulation process.</text>
</comment>
<dbReference type="Proteomes" id="UP001652338">
    <property type="component" value="Unassembled WGS sequence"/>
</dbReference>
<keyword evidence="9" id="KW-0175">Coiled coil</keyword>
<comment type="caution">
    <text evidence="14">The sequence shown here is derived from an EMBL/GenBank/DDBJ whole genome shotgun (WGS) entry which is preliminary data.</text>
</comment>
<dbReference type="EMBL" id="JAOQKE010000008">
    <property type="protein sequence ID" value="MCU6725335.1"/>
    <property type="molecule type" value="Genomic_DNA"/>
</dbReference>
<dbReference type="Pfam" id="PF00072">
    <property type="entry name" value="Response_reg"/>
    <property type="match status" value="1"/>
</dbReference>
<dbReference type="SMART" id="SM00387">
    <property type="entry name" value="HATPase_c"/>
    <property type="match status" value="1"/>
</dbReference>
<organism evidence="14 15">
    <name type="scientific">Muricoprocola aceti</name>
    <dbReference type="NCBI Taxonomy" id="2981772"/>
    <lineage>
        <taxon>Bacteria</taxon>
        <taxon>Bacillati</taxon>
        <taxon>Bacillota</taxon>
        <taxon>Clostridia</taxon>
        <taxon>Lachnospirales</taxon>
        <taxon>Lachnospiraceae</taxon>
        <taxon>Muricoprocola</taxon>
    </lineage>
</organism>
<evidence type="ECO:0000313" key="15">
    <source>
        <dbReference type="Proteomes" id="UP001652338"/>
    </source>
</evidence>
<dbReference type="Pfam" id="PF02518">
    <property type="entry name" value="HATPase_c"/>
    <property type="match status" value="1"/>
</dbReference>
<dbReference type="InterPro" id="IPR003661">
    <property type="entry name" value="HisK_dim/P_dom"/>
</dbReference>
<dbReference type="Gene3D" id="3.30.450.20">
    <property type="entry name" value="PAS domain"/>
    <property type="match status" value="1"/>
</dbReference>
<evidence type="ECO:0000256" key="3">
    <source>
        <dbReference type="ARBA" id="ARBA00018672"/>
    </source>
</evidence>
<dbReference type="SUPFAM" id="SSF52172">
    <property type="entry name" value="CheY-like"/>
    <property type="match status" value="1"/>
</dbReference>
<dbReference type="PANTHER" id="PTHR45339">
    <property type="entry name" value="HYBRID SIGNAL TRANSDUCTION HISTIDINE KINASE J"/>
    <property type="match status" value="1"/>
</dbReference>
<dbReference type="SUPFAM" id="SSF55874">
    <property type="entry name" value="ATPase domain of HSP90 chaperone/DNA topoisomerase II/histidine kinase"/>
    <property type="match status" value="1"/>
</dbReference>
<gene>
    <name evidence="14" type="ORF">OCV47_08230</name>
</gene>
<protein>
    <recommendedName>
        <fullName evidence="3">Stage 0 sporulation protein A homolog</fullName>
        <ecNumber evidence="2">2.7.13.3</ecNumber>
    </recommendedName>
</protein>
<keyword evidence="10" id="KW-1133">Transmembrane helix</keyword>
<feature type="modified residue" description="4-aspartylphosphate" evidence="8">
    <location>
        <position position="1219"/>
    </location>
</feature>
<dbReference type="CDD" id="cd16922">
    <property type="entry name" value="HATPase_EvgS-ArcB-TorS-like"/>
    <property type="match status" value="1"/>
</dbReference>
<dbReference type="CDD" id="cd17546">
    <property type="entry name" value="REC_hyHK_CKI1_RcsC-like"/>
    <property type="match status" value="1"/>
</dbReference>
<dbReference type="Pfam" id="PF00512">
    <property type="entry name" value="HisKA"/>
    <property type="match status" value="1"/>
</dbReference>
<dbReference type="GO" id="GO:0005524">
    <property type="term" value="F:ATP binding"/>
    <property type="evidence" value="ECO:0007669"/>
    <property type="project" value="UniProtKB-KW"/>
</dbReference>
<dbReference type="NCBIfam" id="TIGR00254">
    <property type="entry name" value="GGDEF"/>
    <property type="match status" value="1"/>
</dbReference>
<dbReference type="Gene3D" id="1.10.287.130">
    <property type="match status" value="1"/>
</dbReference>
<dbReference type="PRINTS" id="PR00344">
    <property type="entry name" value="BCTRLSENSOR"/>
</dbReference>
<dbReference type="InterPro" id="IPR001789">
    <property type="entry name" value="Sig_transdc_resp-reg_receiver"/>
</dbReference>
<dbReference type="SUPFAM" id="SSF47384">
    <property type="entry name" value="Homodimeric domain of signal transducing histidine kinase"/>
    <property type="match status" value="1"/>
</dbReference>
<keyword evidence="15" id="KW-1185">Reference proteome</keyword>
<keyword evidence="10" id="KW-0472">Membrane</keyword>
<evidence type="ECO:0000256" key="10">
    <source>
        <dbReference type="SAM" id="Phobius"/>
    </source>
</evidence>
<proteinExistence type="predicted"/>
<dbReference type="SMART" id="SM00448">
    <property type="entry name" value="REC"/>
    <property type="match status" value="1"/>
</dbReference>
<evidence type="ECO:0000256" key="1">
    <source>
        <dbReference type="ARBA" id="ARBA00000085"/>
    </source>
</evidence>
<feature type="transmembrane region" description="Helical" evidence="10">
    <location>
        <begin position="376"/>
        <end position="398"/>
    </location>
</feature>
<dbReference type="InterPro" id="IPR003594">
    <property type="entry name" value="HATPase_dom"/>
</dbReference>
<dbReference type="RefSeq" id="WP_262654656.1">
    <property type="nucleotide sequence ID" value="NZ_JAOQKE010000008.1"/>
</dbReference>
<keyword evidence="6" id="KW-0902">Two-component regulatory system</keyword>
<evidence type="ECO:0000259" key="13">
    <source>
        <dbReference type="PROSITE" id="PS50887"/>
    </source>
</evidence>
<keyword evidence="4 8" id="KW-0597">Phosphoprotein</keyword>
<dbReference type="SMART" id="SM00388">
    <property type="entry name" value="HisKA"/>
    <property type="match status" value="1"/>
</dbReference>
<dbReference type="PANTHER" id="PTHR45339:SF1">
    <property type="entry name" value="HYBRID SIGNAL TRANSDUCTION HISTIDINE KINASE J"/>
    <property type="match status" value="1"/>
</dbReference>
<dbReference type="CDD" id="cd00082">
    <property type="entry name" value="HisKA"/>
    <property type="match status" value="1"/>
</dbReference>
<keyword evidence="5" id="KW-0418">Kinase</keyword>
<dbReference type="EC" id="2.7.13.3" evidence="2"/>
<dbReference type="InterPro" id="IPR043128">
    <property type="entry name" value="Rev_trsase/Diguanyl_cyclase"/>
</dbReference>
<dbReference type="PROSITE" id="PS50109">
    <property type="entry name" value="HIS_KIN"/>
    <property type="match status" value="1"/>
</dbReference>
<dbReference type="SUPFAM" id="SSF55073">
    <property type="entry name" value="Nucleotide cyclase"/>
    <property type="match status" value="1"/>
</dbReference>
<feature type="domain" description="GGDEF" evidence="13">
    <location>
        <begin position="602"/>
        <end position="731"/>
    </location>
</feature>
<evidence type="ECO:0000256" key="8">
    <source>
        <dbReference type="PROSITE-ProRule" id="PRU00169"/>
    </source>
</evidence>
<evidence type="ECO:0000256" key="2">
    <source>
        <dbReference type="ARBA" id="ARBA00012438"/>
    </source>
</evidence>
<feature type="transmembrane region" description="Helical" evidence="10">
    <location>
        <begin position="6"/>
        <end position="28"/>
    </location>
</feature>
<feature type="domain" description="Histidine kinase" evidence="11">
    <location>
        <begin position="924"/>
        <end position="1146"/>
    </location>
</feature>
<name>A0ABT2SLH1_9FIRM</name>
<feature type="domain" description="Response regulatory" evidence="12">
    <location>
        <begin position="1167"/>
        <end position="1288"/>
    </location>
</feature>
<comment type="catalytic activity">
    <reaction evidence="1">
        <text>ATP + protein L-histidine = ADP + protein N-phospho-L-histidine.</text>
        <dbReference type="EC" id="2.7.13.3"/>
    </reaction>
</comment>
<accession>A0ABT2SLH1</accession>
<dbReference type="InterPro" id="IPR036097">
    <property type="entry name" value="HisK_dim/P_sf"/>
</dbReference>
<evidence type="ECO:0000256" key="7">
    <source>
        <dbReference type="ARBA" id="ARBA00024867"/>
    </source>
</evidence>
<evidence type="ECO:0000256" key="4">
    <source>
        <dbReference type="ARBA" id="ARBA00022553"/>
    </source>
</evidence>
<dbReference type="InterPro" id="IPR000160">
    <property type="entry name" value="GGDEF_dom"/>
</dbReference>
<feature type="coiled-coil region" evidence="9">
    <location>
        <begin position="427"/>
        <end position="461"/>
    </location>
</feature>
<dbReference type="InterPro" id="IPR029787">
    <property type="entry name" value="Nucleotide_cyclase"/>
</dbReference>
<evidence type="ECO:0000313" key="14">
    <source>
        <dbReference type="EMBL" id="MCU6725335.1"/>
    </source>
</evidence>
<dbReference type="InterPro" id="IPR005467">
    <property type="entry name" value="His_kinase_dom"/>
</dbReference>
<evidence type="ECO:0000259" key="12">
    <source>
        <dbReference type="PROSITE" id="PS50110"/>
    </source>
</evidence>
<dbReference type="PROSITE" id="PS50887">
    <property type="entry name" value="GGDEF"/>
    <property type="match status" value="1"/>
</dbReference>
<dbReference type="InterPro" id="IPR004358">
    <property type="entry name" value="Sig_transdc_His_kin-like_C"/>
</dbReference>
<dbReference type="PROSITE" id="PS50110">
    <property type="entry name" value="RESPONSE_REGULATORY"/>
    <property type="match status" value="1"/>
</dbReference>